<protein>
    <submittedName>
        <fullName evidence="2">Uncharacterized protein</fullName>
    </submittedName>
</protein>
<feature type="compositionally biased region" description="Polar residues" evidence="1">
    <location>
        <begin position="109"/>
        <end position="128"/>
    </location>
</feature>
<comment type="caution">
    <text evidence="2">The sequence shown here is derived from an EMBL/GenBank/DDBJ whole genome shotgun (WGS) entry which is preliminary data.</text>
</comment>
<sequence>MQIDEGSRGKEGQIANPLGFQAWRSFLAKVRSEGREGIDMEHEKGASSRASAEKAAAEDCPQQGRRQQEGPRHVGTIPVVQTPLPENSTSSSAAPGDGFEVVQSRRSSKGTSQLSGSQNDHVGTSNRFNALDNGEGEEEDPGAEIQTSPIVGEDSANICPDNLPAEEETLPTVVPSWDCRLIEAVRKEGVRDNVLACGEGHKEVLEHLKELASVEAAKLDGANKIAYERTEVDQTTTMVNSFPSTVAVLEPSEDHVSLGKEVAFSGEFEYQKWEGRGPKKKDRVLIIFELKLRPFQRP</sequence>
<dbReference type="AlphaFoldDB" id="A0ABD3HFF4"/>
<proteinExistence type="predicted"/>
<name>A0ABD3HFF4_9MARC</name>
<evidence type="ECO:0000256" key="1">
    <source>
        <dbReference type="SAM" id="MobiDB-lite"/>
    </source>
</evidence>
<feature type="compositionally biased region" description="Polar residues" evidence="1">
    <location>
        <begin position="84"/>
        <end position="93"/>
    </location>
</feature>
<accession>A0ABD3HFF4</accession>
<gene>
    <name evidence="2" type="ORF">R1sor_015193</name>
</gene>
<evidence type="ECO:0000313" key="3">
    <source>
        <dbReference type="Proteomes" id="UP001633002"/>
    </source>
</evidence>
<keyword evidence="3" id="KW-1185">Reference proteome</keyword>
<organism evidence="2 3">
    <name type="scientific">Riccia sorocarpa</name>
    <dbReference type="NCBI Taxonomy" id="122646"/>
    <lineage>
        <taxon>Eukaryota</taxon>
        <taxon>Viridiplantae</taxon>
        <taxon>Streptophyta</taxon>
        <taxon>Embryophyta</taxon>
        <taxon>Marchantiophyta</taxon>
        <taxon>Marchantiopsida</taxon>
        <taxon>Marchantiidae</taxon>
        <taxon>Marchantiales</taxon>
        <taxon>Ricciaceae</taxon>
        <taxon>Riccia</taxon>
    </lineage>
</organism>
<feature type="region of interest" description="Disordered" evidence="1">
    <location>
        <begin position="34"/>
        <end position="159"/>
    </location>
</feature>
<evidence type="ECO:0000313" key="2">
    <source>
        <dbReference type="EMBL" id="KAL3688884.1"/>
    </source>
</evidence>
<dbReference type="Proteomes" id="UP001633002">
    <property type="component" value="Unassembled WGS sequence"/>
</dbReference>
<dbReference type="EMBL" id="JBJQOH010000004">
    <property type="protein sequence ID" value="KAL3688884.1"/>
    <property type="molecule type" value="Genomic_DNA"/>
</dbReference>
<reference evidence="2 3" key="1">
    <citation type="submission" date="2024-09" db="EMBL/GenBank/DDBJ databases">
        <title>Chromosome-scale assembly of Riccia sorocarpa.</title>
        <authorList>
            <person name="Paukszto L."/>
        </authorList>
    </citation>
    <scope>NUCLEOTIDE SEQUENCE [LARGE SCALE GENOMIC DNA]</scope>
    <source>
        <strain evidence="2">LP-2024</strain>
        <tissue evidence="2">Aerial parts of the thallus</tissue>
    </source>
</reference>
<feature type="compositionally biased region" description="Basic and acidic residues" evidence="1">
    <location>
        <begin position="34"/>
        <end position="57"/>
    </location>
</feature>